<dbReference type="InterPro" id="IPR024964">
    <property type="entry name" value="CTLH/CRA"/>
</dbReference>
<feature type="region of interest" description="Disordered" evidence="1">
    <location>
        <begin position="289"/>
        <end position="315"/>
    </location>
</feature>
<dbReference type="Proteomes" id="UP001146793">
    <property type="component" value="Unassembled WGS sequence"/>
</dbReference>
<sequence>MNLGLLDNFVCEYLFDRGYLTNTNSVGMRALNSNKKQVDLLQNIKTSLLEGDIEAVISQLASLDHLLLEKNKALLFSLQLHHFKEILYKKGREEALTFLREVLVHLALISTSTSYEEFKSQMTLLLDDEETLKETLPKEREKLVSSVHTPILKSLQIEETLFTNILAYLVYIHNYKHVMTGTTTEYPEIEQILRGETTHVDPGEIIRFREQEPERFQEISNNLQENDVRLLCESVHIGREQALQSLILSNNDLQSAFRREIKRIQLNHDFLSKLCLQYAQFRGLIQKNKNENENENENEKEKEKEKETEKLNEKENEKVLERLKEIRLFLEQPTNLEENTEEEIDEKTKIEIENDNENENEKENEKEKEKEKENGNENKINIENEIEIENENVQEEEKVNEEEKEKEKEKKKYYRSDELKEIYCEIENLNKEFWEKNHDLYFEFNIILILELIKEKKNEVAIELIKEISRKQISNQKKQEKSIKQLMLIAVLYDHSFDFKKENNSTLRDCIIEIQQSIDYKQIALNLFNGLTESINVGKSTFQQMVQYLIKTFHEATETGLSSNRFIKVLRLDELSKPDSSNEQKTTGNSNENENQNQNTNENNNNVNNNDNNLNDNDNINEPERQILTEEDHIVQQMMDMMSMSREDATTVLSNNGFDINLAINSLFN</sequence>
<comment type="caution">
    <text evidence="3">The sequence shown here is derived from an EMBL/GenBank/DDBJ whole genome shotgun (WGS) entry which is preliminary data.</text>
</comment>
<dbReference type="InterPro" id="IPR006595">
    <property type="entry name" value="CTLH_C"/>
</dbReference>
<name>A0AAV7ZXY6_9EUKA</name>
<evidence type="ECO:0000313" key="4">
    <source>
        <dbReference type="Proteomes" id="UP001146793"/>
    </source>
</evidence>
<dbReference type="EMBL" id="JANTQA010000023">
    <property type="protein sequence ID" value="KAJ3445477.1"/>
    <property type="molecule type" value="Genomic_DNA"/>
</dbReference>
<organism evidence="3 4">
    <name type="scientific">Anaeramoeba flamelloides</name>
    <dbReference type="NCBI Taxonomy" id="1746091"/>
    <lineage>
        <taxon>Eukaryota</taxon>
        <taxon>Metamonada</taxon>
        <taxon>Anaeramoebidae</taxon>
        <taxon>Anaeramoeba</taxon>
    </lineage>
</organism>
<evidence type="ECO:0000313" key="3">
    <source>
        <dbReference type="EMBL" id="KAJ3445477.1"/>
    </source>
</evidence>
<feature type="compositionally biased region" description="Basic and acidic residues" evidence="1">
    <location>
        <begin position="359"/>
        <end position="382"/>
    </location>
</feature>
<protein>
    <submittedName>
        <fullName evidence="3">Ran-binding protein in the microtubule-organising centre protein</fullName>
    </submittedName>
</protein>
<dbReference type="InterPro" id="IPR009060">
    <property type="entry name" value="UBA-like_sf"/>
</dbReference>
<feature type="region of interest" description="Disordered" evidence="1">
    <location>
        <begin position="334"/>
        <end position="407"/>
    </location>
</feature>
<dbReference type="AlphaFoldDB" id="A0AAV7ZXY6"/>
<evidence type="ECO:0000256" key="1">
    <source>
        <dbReference type="SAM" id="MobiDB-lite"/>
    </source>
</evidence>
<gene>
    <name evidence="3" type="ORF">M0812_11352</name>
</gene>
<evidence type="ECO:0000259" key="2">
    <source>
        <dbReference type="PROSITE" id="PS50897"/>
    </source>
</evidence>
<dbReference type="PROSITE" id="PS50897">
    <property type="entry name" value="CTLH"/>
    <property type="match status" value="1"/>
</dbReference>
<dbReference type="SMART" id="SM00668">
    <property type="entry name" value="CTLH"/>
    <property type="match status" value="1"/>
</dbReference>
<accession>A0AAV7ZXY6</accession>
<proteinExistence type="predicted"/>
<feature type="compositionally biased region" description="Low complexity" evidence="1">
    <location>
        <begin position="589"/>
        <end position="620"/>
    </location>
</feature>
<reference evidence="3" key="1">
    <citation type="submission" date="2022-08" db="EMBL/GenBank/DDBJ databases">
        <title>Novel sulphate-reducing endosymbionts in the free-living metamonad Anaeramoeba.</title>
        <authorList>
            <person name="Jerlstrom-Hultqvist J."/>
            <person name="Cepicka I."/>
            <person name="Gallot-Lavallee L."/>
            <person name="Salas-Leiva D."/>
            <person name="Curtis B.A."/>
            <person name="Zahonova K."/>
            <person name="Pipaliya S."/>
            <person name="Dacks J."/>
            <person name="Roger A.J."/>
        </authorList>
    </citation>
    <scope>NUCLEOTIDE SEQUENCE</scope>
    <source>
        <strain evidence="3">Busselton2</strain>
    </source>
</reference>
<feature type="domain" description="CTLH" evidence="2">
    <location>
        <begin position="37"/>
        <end position="94"/>
    </location>
</feature>
<dbReference type="SUPFAM" id="SSF46934">
    <property type="entry name" value="UBA-like"/>
    <property type="match status" value="1"/>
</dbReference>
<feature type="compositionally biased region" description="Acidic residues" evidence="1">
    <location>
        <begin position="384"/>
        <end position="394"/>
    </location>
</feature>
<feature type="compositionally biased region" description="Basic and acidic residues" evidence="1">
    <location>
        <begin position="395"/>
        <end position="407"/>
    </location>
</feature>
<feature type="region of interest" description="Disordered" evidence="1">
    <location>
        <begin position="577"/>
        <end position="620"/>
    </location>
</feature>
<dbReference type="Pfam" id="PF10607">
    <property type="entry name" value="CTLH"/>
    <property type="match status" value="1"/>
</dbReference>